<dbReference type="EMBL" id="BRYB01006230">
    <property type="protein sequence ID" value="GMI52660.1"/>
    <property type="molecule type" value="Genomic_DNA"/>
</dbReference>
<reference evidence="1 2" key="1">
    <citation type="journal article" date="2023" name="Commun. Biol.">
        <title>Genome analysis of Parmales, the sister group of diatoms, reveals the evolutionary specialization of diatoms from phago-mixotrophs to photoautotrophs.</title>
        <authorList>
            <person name="Ban H."/>
            <person name="Sato S."/>
            <person name="Yoshikawa S."/>
            <person name="Yamada K."/>
            <person name="Nakamura Y."/>
            <person name="Ichinomiya M."/>
            <person name="Sato N."/>
            <person name="Blanc-Mathieu R."/>
            <person name="Endo H."/>
            <person name="Kuwata A."/>
            <person name="Ogata H."/>
        </authorList>
    </citation>
    <scope>NUCLEOTIDE SEQUENCE [LARGE SCALE GENOMIC DNA]</scope>
</reference>
<dbReference type="PANTHER" id="PTHR35716">
    <property type="entry name" value="OS05G0574700 PROTEIN-RELATED"/>
    <property type="match status" value="1"/>
</dbReference>
<keyword evidence="2" id="KW-1185">Reference proteome</keyword>
<proteinExistence type="predicted"/>
<comment type="caution">
    <text evidence="1">The sequence shown here is derived from an EMBL/GenBank/DDBJ whole genome shotgun (WGS) entry which is preliminary data.</text>
</comment>
<organism evidence="1 2">
    <name type="scientific">Tetraparma gracilis</name>
    <dbReference type="NCBI Taxonomy" id="2962635"/>
    <lineage>
        <taxon>Eukaryota</taxon>
        <taxon>Sar</taxon>
        <taxon>Stramenopiles</taxon>
        <taxon>Ochrophyta</taxon>
        <taxon>Bolidophyceae</taxon>
        <taxon>Parmales</taxon>
        <taxon>Triparmaceae</taxon>
        <taxon>Tetraparma</taxon>
    </lineage>
</organism>
<protein>
    <recommendedName>
        <fullName evidence="3">Tim44-like domain-containing protein</fullName>
    </recommendedName>
</protein>
<evidence type="ECO:0008006" key="3">
    <source>
        <dbReference type="Google" id="ProtNLM"/>
    </source>
</evidence>
<evidence type="ECO:0000313" key="1">
    <source>
        <dbReference type="EMBL" id="GMI52660.1"/>
    </source>
</evidence>
<accession>A0ABQ6NAW4</accession>
<sequence length="219" mass="23740">MFCTSPSPPSSNSSSTTADTLLARDLSQAINRVKTADSNPTIKDSTMQRELRSKALETPSAVARLAMEGDARLNITKDRLEDGEETLPSRPAASLTPADVVLSVLYGLSNPDDPYPNAGIDRLLNFSSPVAAANGLSAAEFRTYLGTTKYAVLLNHSERVFDRKVVLSQDKRRAFCDVKVRGGPDDEGTWSVASFVLSERDSPAGSCWLLDSMLVREKL</sequence>
<evidence type="ECO:0000313" key="2">
    <source>
        <dbReference type="Proteomes" id="UP001165060"/>
    </source>
</evidence>
<dbReference type="Proteomes" id="UP001165060">
    <property type="component" value="Unassembled WGS sequence"/>
</dbReference>
<gene>
    <name evidence="1" type="ORF">TeGR_g14118</name>
</gene>
<name>A0ABQ6NAW4_9STRA</name>